<feature type="region of interest" description="Disordered" evidence="1">
    <location>
        <begin position="136"/>
        <end position="190"/>
    </location>
</feature>
<evidence type="ECO:0000256" key="1">
    <source>
        <dbReference type="SAM" id="MobiDB-lite"/>
    </source>
</evidence>
<dbReference type="Proteomes" id="UP000694892">
    <property type="component" value="Chromosome 2L"/>
</dbReference>
<feature type="compositionally biased region" description="Polar residues" evidence="1">
    <location>
        <begin position="175"/>
        <end position="189"/>
    </location>
</feature>
<feature type="compositionally biased region" description="Basic and acidic residues" evidence="1">
    <location>
        <begin position="163"/>
        <end position="174"/>
    </location>
</feature>
<reference evidence="3" key="1">
    <citation type="journal article" date="2016" name="Nature">
        <title>Genome evolution in the allotetraploid frog Xenopus laevis.</title>
        <authorList>
            <person name="Session A.M."/>
            <person name="Uno Y."/>
            <person name="Kwon T."/>
            <person name="Chapman J.A."/>
            <person name="Toyoda A."/>
            <person name="Takahashi S."/>
            <person name="Fukui A."/>
            <person name="Hikosaka A."/>
            <person name="Suzuki A."/>
            <person name="Kondo M."/>
            <person name="van Heeringen S.J."/>
            <person name="Quigley I."/>
            <person name="Heinz S."/>
            <person name="Ogino H."/>
            <person name="Ochi H."/>
            <person name="Hellsten U."/>
            <person name="Lyons J.B."/>
            <person name="Simakov O."/>
            <person name="Putnam N."/>
            <person name="Stites J."/>
            <person name="Kuroki Y."/>
            <person name="Tanaka T."/>
            <person name="Michiue T."/>
            <person name="Watanabe M."/>
            <person name="Bogdanovic O."/>
            <person name="Lister R."/>
            <person name="Georgiou G."/>
            <person name="Paranjpe S.S."/>
            <person name="van Kruijsbergen I."/>
            <person name="Shu S."/>
            <person name="Carlson J."/>
            <person name="Kinoshita T."/>
            <person name="Ohta Y."/>
            <person name="Mawaribuchi S."/>
            <person name="Jenkins J."/>
            <person name="Grimwood J."/>
            <person name="Schmutz J."/>
            <person name="Mitros T."/>
            <person name="Mozaffari S.V."/>
            <person name="Suzuki Y."/>
            <person name="Haramoto Y."/>
            <person name="Yamamoto T.S."/>
            <person name="Takagi C."/>
            <person name="Heald R."/>
            <person name="Miller K."/>
            <person name="Haudenschild C."/>
            <person name="Kitzman J."/>
            <person name="Nakayama T."/>
            <person name="Izutsu Y."/>
            <person name="Robert J."/>
            <person name="Fortriede J."/>
            <person name="Burns K."/>
            <person name="Lotay V."/>
            <person name="Karimi K."/>
            <person name="Yasuoka Y."/>
            <person name="Dichmann D.S."/>
            <person name="Flajnik M.F."/>
            <person name="Houston D.W."/>
            <person name="Shendure J."/>
            <person name="DuPasquier L."/>
            <person name="Vize P.D."/>
            <person name="Zorn A.M."/>
            <person name="Ito M."/>
            <person name="Marcotte E.M."/>
            <person name="Wallingford J.B."/>
            <person name="Ito Y."/>
            <person name="Asashima M."/>
            <person name="Ueno N."/>
            <person name="Matsuda Y."/>
            <person name="Veenstra G.J."/>
            <person name="Fujiyama A."/>
            <person name="Harland R.M."/>
            <person name="Taira M."/>
            <person name="Rokhsar D.S."/>
        </authorList>
    </citation>
    <scope>NUCLEOTIDE SEQUENCE [LARGE SCALE GENOMIC DNA]</scope>
    <source>
        <strain evidence="3">J</strain>
    </source>
</reference>
<gene>
    <name evidence="2" type="ORF">XELAEV_18012310mg</name>
</gene>
<feature type="compositionally biased region" description="Basic and acidic residues" evidence="1">
    <location>
        <begin position="136"/>
        <end position="146"/>
    </location>
</feature>
<name>A0A974DMV4_XENLA</name>
<proteinExistence type="predicted"/>
<accession>A0A974DMV4</accession>
<sequence length="318" mass="36364">MLKKKELQLHSHCVSLSEYYKQRLIPRGFRIFKTPTTGRDDKEFCQKWCAILNKASLDLMVLVIEHTSNNLSKTRMEILKTELEFDKVSNQEERDTFNAQLSQKLDEWRNDLLAFKKKMLLKVMQDYKTDNIYRWSKDTGDSDSPGHKTFLSKGAKGKPRKKQVGDRTSQKEGTGEQTNQENLQKTQSSPPAPQCVLFLIACEVNRGGAYGTRRRLTGWTVAAYKRKRGSLPALAVNTEKLKKQAAGSDQEAAAEEEFIVPHLYQSESTLAQLRKLTLPLCATSDFSEFAERWRNYAWRSAAKCGEVVKVVVNLPHRV</sequence>
<dbReference type="AlphaFoldDB" id="A0A974DMV4"/>
<protein>
    <submittedName>
        <fullName evidence="2">Uncharacterized protein</fullName>
    </submittedName>
</protein>
<evidence type="ECO:0000313" key="3">
    <source>
        <dbReference type="Proteomes" id="UP000694892"/>
    </source>
</evidence>
<organism evidence="2 3">
    <name type="scientific">Xenopus laevis</name>
    <name type="common">African clawed frog</name>
    <dbReference type="NCBI Taxonomy" id="8355"/>
    <lineage>
        <taxon>Eukaryota</taxon>
        <taxon>Metazoa</taxon>
        <taxon>Chordata</taxon>
        <taxon>Craniata</taxon>
        <taxon>Vertebrata</taxon>
        <taxon>Euteleostomi</taxon>
        <taxon>Amphibia</taxon>
        <taxon>Batrachia</taxon>
        <taxon>Anura</taxon>
        <taxon>Pipoidea</taxon>
        <taxon>Pipidae</taxon>
        <taxon>Xenopodinae</taxon>
        <taxon>Xenopus</taxon>
        <taxon>Xenopus</taxon>
    </lineage>
</organism>
<evidence type="ECO:0000313" key="2">
    <source>
        <dbReference type="EMBL" id="OCT94627.1"/>
    </source>
</evidence>
<dbReference type="EMBL" id="CM004468">
    <property type="protein sequence ID" value="OCT94627.1"/>
    <property type="molecule type" value="Genomic_DNA"/>
</dbReference>